<feature type="compositionally biased region" description="Polar residues" evidence="6">
    <location>
        <begin position="2327"/>
        <end position="2341"/>
    </location>
</feature>
<feature type="compositionally biased region" description="Basic residues" evidence="6">
    <location>
        <begin position="1368"/>
        <end position="1382"/>
    </location>
</feature>
<feature type="region of interest" description="Disordered" evidence="6">
    <location>
        <begin position="2299"/>
        <end position="2353"/>
    </location>
</feature>
<keyword evidence="4" id="KW-0472">Membrane</keyword>
<evidence type="ECO:0000313" key="7">
    <source>
        <dbReference type="EMBL" id="PHJ20695.1"/>
    </source>
</evidence>
<feature type="region of interest" description="Disordered" evidence="6">
    <location>
        <begin position="1174"/>
        <end position="1447"/>
    </location>
</feature>
<feature type="compositionally biased region" description="Low complexity" evidence="6">
    <location>
        <begin position="1846"/>
        <end position="1863"/>
    </location>
</feature>
<keyword evidence="2" id="KW-0813">Transport</keyword>
<feature type="region of interest" description="Disordered" evidence="6">
    <location>
        <begin position="2448"/>
        <end position="2467"/>
    </location>
</feature>
<evidence type="ECO:0000256" key="5">
    <source>
        <dbReference type="ARBA" id="ARBA00029433"/>
    </source>
</evidence>
<feature type="compositionally biased region" description="Basic and acidic residues" evidence="6">
    <location>
        <begin position="119"/>
        <end position="131"/>
    </location>
</feature>
<feature type="compositionally biased region" description="Gly residues" evidence="6">
    <location>
        <begin position="547"/>
        <end position="564"/>
    </location>
</feature>
<dbReference type="PANTHER" id="PTHR16082:SF2">
    <property type="entry name" value="AP-5 COMPLEX SUBUNIT MU-1"/>
    <property type="match status" value="1"/>
</dbReference>
<feature type="compositionally biased region" description="Basic and acidic residues" evidence="6">
    <location>
        <begin position="2121"/>
        <end position="2141"/>
    </location>
</feature>
<feature type="compositionally biased region" description="Polar residues" evidence="6">
    <location>
        <begin position="15"/>
        <end position="26"/>
    </location>
</feature>
<feature type="compositionally biased region" description="Acidic residues" evidence="6">
    <location>
        <begin position="865"/>
        <end position="882"/>
    </location>
</feature>
<feature type="compositionally biased region" description="Basic residues" evidence="6">
    <location>
        <begin position="952"/>
        <end position="965"/>
    </location>
</feature>
<feature type="compositionally biased region" description="Low complexity" evidence="6">
    <location>
        <begin position="2185"/>
        <end position="2217"/>
    </location>
</feature>
<dbReference type="Proteomes" id="UP000221165">
    <property type="component" value="Unassembled WGS sequence"/>
</dbReference>
<feature type="region of interest" description="Disordered" evidence="6">
    <location>
        <begin position="362"/>
        <end position="422"/>
    </location>
</feature>
<evidence type="ECO:0000313" key="8">
    <source>
        <dbReference type="Proteomes" id="UP000221165"/>
    </source>
</evidence>
<evidence type="ECO:0000256" key="6">
    <source>
        <dbReference type="SAM" id="MobiDB-lite"/>
    </source>
</evidence>
<dbReference type="GeneID" id="94428852"/>
<feature type="compositionally biased region" description="Low complexity" evidence="6">
    <location>
        <begin position="1660"/>
        <end position="1670"/>
    </location>
</feature>
<sequence>MCSLRGWWIFEVSPSGDSSTAETLYSSADEDEGEDTDISSHEGGEDDNTEGHRIIQSERERERRNDMLGGGLAGLYAPRGGGRTRRRTRKASRRYRGGPGESSNSTGRDMNFVRRRGRKYNDERDASREESQQGVRSCVRLLFSRRYPTVDHRWKRIAGPSYVPLPSDKVLRHAFMAQLLNEPEDDTWGGGGGGVTTAGCCSTPSTMIPSLSESFCSSVPSSFSSNGGFLGTPEFSGSMSETPDMSLCETAGVEEEDLLCEGQPSFYYDFCQERYFQEPTWPCGPTAMLVLPPSSTTPPSHFSCHRDDIYHGDNSDRLLSGRHVGRGGDGGITGLSETPSFSSYPEQIDSYHAASSTTAGTHGFSGTGCTSTSSTANIGPSGSSSCTCQPSNESSSPKYLPPNGTHMHHTSKQQNPSPPYLYVSDDHSKGLCSLQVPSSSFSSSPCPQHSSSSASSSSCPRDPSMMAGAETVPSFSSPVSTSCVYPPLNSSLFSILWPVVFVRKAPTGSSSPFTSSSSSSSAGLTGAPFTPDGSTKLRAPGVSTPGVAGGRGGAAGGGDTGGGIRDNSIGKAKKKKANFDTPSGNLFQMARRKQGEGGRFLVALAALALDEAPGLGCLHPATANCFDLPQVTAAFHVLDQLMDLYISLSLSLPSSVSSYSPPSSPLLSRRALNHTSTSTANPSSSPHLPPSTSSASPSSLARTKTSTKNTRYTDGSSSGPTVSTTTSTSSLAPSSQSHHRHTSSPSTPHTGSSSQRSTGVSGASGSSLKASASSKTTTGGGGNEDFSEDKDGGHDMNMTMNDISSSSSLSLLLALQLALPFGRPKLTSPALLRDAFESLSALPTSYSFLPPASGVPTATTATVNSEEEDDETGFLGSDDDTDILSQGDYYSEERGRRRREEARRMREKNSRSASSIRSRKGDERSKSLGRDALDEEGLRRGSSRDRIEGAGGRRRKHSSRRRRREGRGLLYEGEEDEDNHDESSRGTSGQYCIPPRPTWTKGSVQQLSQLRERKLRQYLTSLSSSLAASSSSFSSTQLSTAAAQLRALQVLHWRRQMQSHKASTTSSIGSDHSHFYPATRSKTEDAWWEEGELDDPFQYPPRSSRWRGGEEGEEDEAMNGWMVLDHEDTWHHRDRLFRSEYSSSPFFPTSSSSTMTPIPGGSVWAVPSWLPQLTPIGWSRGPPREDHEETIPRGRRSSSGKGYFYAASDGDTPPSMKTSGGIRKTSDSSHANSTSLWSRLGFGGRSKKKTENKKKMTTKGDYNGPSYHHDSAKGSSTSDGGGGGSHRLLSGGSTGSLTRRKKKILSPGGSRIRLDGSDEYEGREEEEDEVGRNERDAFSSVGDDLLLYDSHGYPAHHGNRGSSSSSPLRRRRSHSQHRHIVRRSSSVSLRGRRWSEERDGHSANEATSLTMERRDLFFRQDEDERRGASRNSRILKKRETQRSLHKDTHAITLGDRHANFLIDDTLFQAKIPGKEPQMIASTTSSSDFSFFSSIPRSLGGVKATSPHGESEAKEPFWRWIKRGSWLRFSIVEEIHCTMHEAQDRGQGGGGGMNAGDDGKDDIVDVDVQCSVVGGVYITACLLKKMMEVSIPITFPRAAVLPDVYVNPTARISNSPAELLKFPATSSLSSTSSHDVHSRGENVAKSSSRLPQDESDDKARQASSSGQSASSVMKRNENLSIQSSPPPPPPLVISCVPSLGVNSSLLCKYRFGDLPFYPIKGLYQVKEIRPCVFRLLLQLQIHSGVAGRFDTCSIWIPFGHKGLIESHDLKASQGTFRIADDRRAILWALPKHVKCVGGRSETEDASASLGGRAAGKASSLGGSPLSSTGSVELTLLGEILLSPSTTVSSRPRQGGVSSSSSFSSMPFHYASSSSSPQRSLRNGYGPYTSAYDLYYGSNISRQRRRSSSLTSSVSGVYARDPMKGYYQRIREGRTLYHSSYTNPPIDISTAASSCTIPSSSSYPYRRRASSFSFEYRHDNGDPTFIDTPPSFQDLLHQAVRDEEHLPLAVRRFLLHDLHDARELQAREEAKYDQEVIADSLRNRGSDLRTTDWGPGEEGRREGEGEFFTQDNGTRRKGIPFYGEGSCSSSQVDETGGGGGDQGGLREGMSTDLGDTGRTGGDASDRRIDREGRAVSYRDEVAARHQAKGGQPHVWGGNGGEGIKSDGPTTAPSTTLLSSSTRHDAVSYSSSPRASSPCSLPPHSSLANSQTSHSLSSPTLSHLLPLRNQANSNSEMHTRGNTLGRSDLTTCHIEIDPRSHFASLPSGVSIQRNFNRGGLLSTSSQSSLFYRNGEGDLIIEPSQGISSTRGGGGGPGRVGGGVACRQDHTLQTSSTVSPMTGGSTRRGLIRGKTDPRKKVPYKKRVVVGCSSRMGRKNFFTGGDIGGGRGRLTEREEILLHQGLNNFLAVIQFEAKGYTLTGCQIDKEAVSLYPHEHLELIEVARRREEIEQEERHRKHQATSSGGKGANRVAGSLSLFHGFLPTTGSSSSGRGGTPETDTRGGGEGLFFSSSSLSPSSGSQQGHKGGTSWFGLLGGGGGDRGEGKKKGGDWMKSFTRRGLEDDNDDSGGCSVSIFKRTTSGRYVIWNALGDCKASKVDLQFDDFDEEERGREEDKARRRDEGGQRESVYGGASASTRVTQPFFPTPPSLTHSQTPYSVSSSTPPRISTPPLSSVCHEPSPSATLFEPSDEKKEFKEEEKEEGGEIVTEETEGSSPSIVPVALEGCSSPTSQDAAGPSLLTTHAEENTNDTSSNGQ</sequence>
<accession>A0A2C6KXE8</accession>
<feature type="compositionally biased region" description="Gly residues" evidence="6">
    <location>
        <begin position="2093"/>
        <end position="2104"/>
    </location>
</feature>
<feature type="region of interest" description="Disordered" evidence="6">
    <location>
        <begin position="1626"/>
        <end position="1685"/>
    </location>
</feature>
<dbReference type="EMBL" id="MIGC01002646">
    <property type="protein sequence ID" value="PHJ20695.1"/>
    <property type="molecule type" value="Genomic_DNA"/>
</dbReference>
<feature type="compositionally biased region" description="Low complexity" evidence="6">
    <location>
        <begin position="674"/>
        <end position="699"/>
    </location>
</feature>
<feature type="compositionally biased region" description="Low complexity" evidence="6">
    <location>
        <begin position="2655"/>
        <end position="2671"/>
    </location>
</feature>
<feature type="compositionally biased region" description="Polar residues" evidence="6">
    <location>
        <begin position="376"/>
        <end position="397"/>
    </location>
</feature>
<comment type="similarity">
    <text evidence="1">Belongs to the adaptor complexes medium subunit family.</text>
</comment>
<feature type="compositionally biased region" description="Low complexity" evidence="6">
    <location>
        <begin position="2105"/>
        <end position="2114"/>
    </location>
</feature>
<feature type="compositionally biased region" description="Basic and acidic residues" evidence="6">
    <location>
        <begin position="38"/>
        <end position="66"/>
    </location>
</feature>
<proteinExistence type="inferred from homology"/>
<gene>
    <name evidence="7" type="ORF">CSUI_005465</name>
</gene>
<dbReference type="GO" id="GO:0015031">
    <property type="term" value="P:protein transport"/>
    <property type="evidence" value="ECO:0007669"/>
    <property type="project" value="UniProtKB-KW"/>
</dbReference>
<dbReference type="InterPro" id="IPR039591">
    <property type="entry name" value="AP5M1"/>
</dbReference>
<protein>
    <submittedName>
        <fullName evidence="7">Adaptor complexes medium subunit family protein</fullName>
    </submittedName>
</protein>
<dbReference type="PANTHER" id="PTHR16082">
    <property type="entry name" value="AP-5 COMPLEX SUBUNIT MU-1"/>
    <property type="match status" value="1"/>
</dbReference>
<feature type="compositionally biased region" description="Basic and acidic residues" evidence="6">
    <location>
        <begin position="1182"/>
        <end position="1192"/>
    </location>
</feature>
<dbReference type="GO" id="GO:0016197">
    <property type="term" value="P:endosomal transport"/>
    <property type="evidence" value="ECO:0007669"/>
    <property type="project" value="TreeGrafter"/>
</dbReference>
<feature type="compositionally biased region" description="Basic and acidic residues" evidence="6">
    <location>
        <begin position="891"/>
        <end position="910"/>
    </location>
</feature>
<evidence type="ECO:0000256" key="4">
    <source>
        <dbReference type="ARBA" id="ARBA00023136"/>
    </source>
</evidence>
<feature type="compositionally biased region" description="Basic and acidic residues" evidence="6">
    <location>
        <begin position="1393"/>
        <end position="1402"/>
    </location>
</feature>
<evidence type="ECO:0000256" key="2">
    <source>
        <dbReference type="ARBA" id="ARBA00022448"/>
    </source>
</evidence>
<feature type="region of interest" description="Disordered" evidence="6">
    <location>
        <begin position="2603"/>
        <end position="2753"/>
    </location>
</feature>
<dbReference type="GO" id="GO:0005770">
    <property type="term" value="C:late endosome"/>
    <property type="evidence" value="ECO:0007669"/>
    <property type="project" value="TreeGrafter"/>
</dbReference>
<keyword evidence="8" id="KW-1185">Reference proteome</keyword>
<evidence type="ECO:0000256" key="1">
    <source>
        <dbReference type="ARBA" id="ARBA00005324"/>
    </source>
</evidence>
<feature type="compositionally biased region" description="Low complexity" evidence="6">
    <location>
        <begin position="2166"/>
        <end position="2178"/>
    </location>
</feature>
<feature type="compositionally biased region" description="Low complexity" evidence="6">
    <location>
        <begin position="713"/>
        <end position="736"/>
    </location>
</feature>
<reference evidence="7 8" key="1">
    <citation type="journal article" date="2017" name="Int. J. Parasitol.">
        <title>The genome of the protozoan parasite Cystoisospora suis and a reverse vaccinology approach to identify vaccine candidates.</title>
        <authorList>
            <person name="Palmieri N."/>
            <person name="Shrestha A."/>
            <person name="Ruttkowski B."/>
            <person name="Beck T."/>
            <person name="Vogl C."/>
            <person name="Tomley F."/>
            <person name="Blake D.P."/>
            <person name="Joachim A."/>
        </authorList>
    </citation>
    <scope>NUCLEOTIDE SEQUENCE [LARGE SCALE GENOMIC DNA]</scope>
    <source>
        <strain evidence="7 8">Wien I</strain>
    </source>
</reference>
<feature type="compositionally biased region" description="Basic and acidic residues" evidence="6">
    <location>
        <begin position="1411"/>
        <end position="1427"/>
    </location>
</feature>
<feature type="compositionally biased region" description="Acidic residues" evidence="6">
    <location>
        <begin position="2696"/>
        <end position="2709"/>
    </location>
</feature>
<feature type="compositionally biased region" description="Low complexity" evidence="6">
    <location>
        <begin position="362"/>
        <end position="375"/>
    </location>
</feature>
<organism evidence="7 8">
    <name type="scientific">Cystoisospora suis</name>
    <dbReference type="NCBI Taxonomy" id="483139"/>
    <lineage>
        <taxon>Eukaryota</taxon>
        <taxon>Sar</taxon>
        <taxon>Alveolata</taxon>
        <taxon>Apicomplexa</taxon>
        <taxon>Conoidasida</taxon>
        <taxon>Coccidia</taxon>
        <taxon>Eucoccidiorida</taxon>
        <taxon>Eimeriorina</taxon>
        <taxon>Sarcocystidae</taxon>
        <taxon>Cystoisospora</taxon>
    </lineage>
</organism>
<feature type="compositionally biased region" description="Low complexity" evidence="6">
    <location>
        <begin position="1286"/>
        <end position="1297"/>
    </location>
</feature>
<feature type="region of interest" description="Disordered" evidence="6">
    <location>
        <begin position="674"/>
        <end position="798"/>
    </location>
</feature>
<feature type="region of interest" description="Disordered" evidence="6">
    <location>
        <begin position="2041"/>
        <end position="2217"/>
    </location>
</feature>
<feature type="region of interest" description="Disordered" evidence="6">
    <location>
        <begin position="2481"/>
        <end position="2567"/>
    </location>
</feature>
<feature type="compositionally biased region" description="Acidic residues" evidence="6">
    <location>
        <begin position="1317"/>
        <end position="1329"/>
    </location>
</feature>
<feature type="compositionally biased region" description="Basic residues" evidence="6">
    <location>
        <begin position="1245"/>
        <end position="1257"/>
    </location>
</feature>
<feature type="compositionally biased region" description="Basic and acidic residues" evidence="6">
    <location>
        <begin position="1437"/>
        <end position="1447"/>
    </location>
</feature>
<feature type="compositionally biased region" description="Low complexity" evidence="6">
    <location>
        <begin position="508"/>
        <end position="528"/>
    </location>
</feature>
<feature type="compositionally biased region" description="Basic and acidic residues" evidence="6">
    <location>
        <begin position="2686"/>
        <end position="2695"/>
    </location>
</feature>
<feature type="region of interest" description="Disordered" evidence="6">
    <location>
        <begin position="320"/>
        <end position="344"/>
    </location>
</feature>
<feature type="compositionally biased region" description="Low complexity" evidence="6">
    <location>
        <begin position="743"/>
        <end position="777"/>
    </location>
</feature>
<dbReference type="GO" id="GO:0030119">
    <property type="term" value="C:AP-type membrane coat adaptor complex"/>
    <property type="evidence" value="ECO:0007669"/>
    <property type="project" value="TreeGrafter"/>
</dbReference>
<dbReference type="RefSeq" id="XP_067922381.1">
    <property type="nucleotide sequence ID" value="XM_068065641.1"/>
</dbReference>
<dbReference type="GO" id="GO:0005829">
    <property type="term" value="C:cytosol"/>
    <property type="evidence" value="ECO:0007669"/>
    <property type="project" value="TreeGrafter"/>
</dbReference>
<feature type="compositionally biased region" description="Basic and acidic residues" evidence="6">
    <location>
        <begin position="2606"/>
        <end position="2622"/>
    </location>
</feature>
<feature type="compositionally biased region" description="Acidic residues" evidence="6">
    <location>
        <begin position="28"/>
        <end position="37"/>
    </location>
</feature>
<feature type="region of interest" description="Disordered" evidence="6">
    <location>
        <begin position="15"/>
        <end position="133"/>
    </location>
</feature>
<dbReference type="SUPFAM" id="SSF49447">
    <property type="entry name" value="Second domain of Mu2 adaptin subunit (ap50) of ap2 adaptor"/>
    <property type="match status" value="1"/>
</dbReference>
<dbReference type="VEuPathDB" id="ToxoDB:CSUI_005465"/>
<comment type="caution">
    <text evidence="7">The sequence shown here is derived from an EMBL/GenBank/DDBJ whole genome shotgun (WGS) entry which is preliminary data.</text>
</comment>
<feature type="region of interest" description="Disordered" evidence="6">
    <location>
        <begin position="846"/>
        <end position="1005"/>
    </location>
</feature>
<feature type="compositionally biased region" description="Polar residues" evidence="6">
    <location>
        <begin position="335"/>
        <end position="344"/>
    </location>
</feature>
<comment type="subcellular location">
    <subcellularLocation>
        <location evidence="5">Endomembrane system</location>
        <topology evidence="5">Peripheral membrane protein</topology>
        <orientation evidence="5">Cytoplasmic side</orientation>
    </subcellularLocation>
</comment>
<feature type="compositionally biased region" description="Basic and acidic residues" evidence="6">
    <location>
        <begin position="2538"/>
        <end position="2548"/>
    </location>
</feature>
<feature type="compositionally biased region" description="Basic residues" evidence="6">
    <location>
        <begin position="82"/>
        <end position="96"/>
    </location>
</feature>
<dbReference type="GO" id="GO:0005764">
    <property type="term" value="C:lysosome"/>
    <property type="evidence" value="ECO:0007669"/>
    <property type="project" value="TreeGrafter"/>
</dbReference>
<feature type="region of interest" description="Disordered" evidence="6">
    <location>
        <begin position="508"/>
        <end position="577"/>
    </location>
</feature>
<keyword evidence="3" id="KW-0653">Protein transport</keyword>
<dbReference type="InterPro" id="IPR036168">
    <property type="entry name" value="AP2_Mu_C_sf"/>
</dbReference>
<feature type="compositionally biased region" description="Low complexity" evidence="6">
    <location>
        <begin position="2505"/>
        <end position="2530"/>
    </location>
</feature>
<evidence type="ECO:0000256" key="3">
    <source>
        <dbReference type="ARBA" id="ARBA00022927"/>
    </source>
</evidence>
<name>A0A2C6KXE8_9APIC</name>
<feature type="region of interest" description="Disordered" evidence="6">
    <location>
        <begin position="1844"/>
        <end position="1863"/>
    </location>
</feature>
<dbReference type="OrthoDB" id="1877176at2759"/>
<feature type="compositionally biased region" description="Polar residues" evidence="6">
    <location>
        <begin position="1228"/>
        <end position="1237"/>
    </location>
</feature>
<feature type="compositionally biased region" description="Gly residues" evidence="6">
    <location>
        <begin position="2307"/>
        <end position="2320"/>
    </location>
</feature>
<feature type="compositionally biased region" description="Polar residues" evidence="6">
    <location>
        <begin position="700"/>
        <end position="712"/>
    </location>
</feature>
<feature type="compositionally biased region" description="Basic and acidic residues" evidence="6">
    <location>
        <begin position="919"/>
        <end position="948"/>
    </location>
</feature>